<dbReference type="GO" id="GO:0003735">
    <property type="term" value="F:structural constituent of ribosome"/>
    <property type="evidence" value="ECO:0007669"/>
    <property type="project" value="InterPro"/>
</dbReference>
<dbReference type="InterPro" id="IPR021138">
    <property type="entry name" value="Ribosomal_eL20_eukaryotes"/>
</dbReference>
<dbReference type="GO" id="GO:0006412">
    <property type="term" value="P:translation"/>
    <property type="evidence" value="ECO:0007669"/>
    <property type="project" value="InterPro"/>
</dbReference>
<dbReference type="InterPro" id="IPR023573">
    <property type="entry name" value="Ribosomal_eL20_dom"/>
</dbReference>
<feature type="domain" description="Large ribosomal subunit protein eL20" evidence="5">
    <location>
        <begin position="7"/>
        <end position="130"/>
    </location>
</feature>
<name>A0A2H8U141_9HEMI</name>
<evidence type="ECO:0000256" key="3">
    <source>
        <dbReference type="ARBA" id="ARBA00023274"/>
    </source>
</evidence>
<dbReference type="GO" id="GO:0005840">
    <property type="term" value="C:ribosome"/>
    <property type="evidence" value="ECO:0007669"/>
    <property type="project" value="UniProtKB-KW"/>
</dbReference>
<evidence type="ECO:0000313" key="6">
    <source>
        <dbReference type="EMBL" id="MBW19552.1"/>
    </source>
</evidence>
<evidence type="ECO:0000256" key="2">
    <source>
        <dbReference type="ARBA" id="ARBA00022980"/>
    </source>
</evidence>
<keyword evidence="3 4" id="KW-0687">Ribonucleoprotein</keyword>
<reference evidence="6" key="1">
    <citation type="submission" date="2017-10" db="EMBL/GenBank/DDBJ databases">
        <title>Transcriptome Assembly of Sugarcane Aphid Adults.</title>
        <authorList>
            <person name="Scully E.D."/>
            <person name="Palmer N.A."/>
            <person name="Geib S.M."/>
            <person name="Sarath G."/>
            <person name="Sattler S.E."/>
        </authorList>
    </citation>
    <scope>NUCLEOTIDE SEQUENCE</scope>
    <source>
        <tissue evidence="6">Whole body</tissue>
    </source>
</reference>
<accession>A0A2H8U141</accession>
<sequence>MKAKGDLKEYEVIGRKLPTEKEKTTPLYKMRIFAPDRIVAKSRFWYFLRQLKKFKKSTGEIVSLKEVTDKSPTKIKNFGVWLRYDSRSGTHNMYREYRDTTVASAVTKCYRDMGARHRARAHAIQIIKVEVVKAKNTRRPHVKQFHDSDIRFPLPHRVEGKRRRYNTFSIRRPTTSFL</sequence>
<dbReference type="AlphaFoldDB" id="A0A2H8U141"/>
<dbReference type="OrthoDB" id="1294322at2759"/>
<dbReference type="FunFam" id="3.10.20.10:FF:000002">
    <property type="entry name" value="60S ribosomal protein L18a"/>
    <property type="match status" value="1"/>
</dbReference>
<dbReference type="InterPro" id="IPR028877">
    <property type="entry name" value="Ribosomal_eL20"/>
</dbReference>
<proteinExistence type="inferred from homology"/>
<dbReference type="Gene3D" id="3.10.20.10">
    <property type="match status" value="2"/>
</dbReference>
<dbReference type="FunFam" id="3.10.20.10:FF:000001">
    <property type="entry name" value="60S ribosomal protein L18a"/>
    <property type="match status" value="1"/>
</dbReference>
<gene>
    <name evidence="6" type="primary">RpL18A_0</name>
</gene>
<dbReference type="PANTHER" id="PTHR10052">
    <property type="entry name" value="60S RIBOSOMAL PROTEIN L18A"/>
    <property type="match status" value="1"/>
</dbReference>
<dbReference type="HAMAP" id="MF_00273">
    <property type="entry name" value="Ribosomal_eL20"/>
    <property type="match status" value="1"/>
</dbReference>
<dbReference type="SUPFAM" id="SSF160374">
    <property type="entry name" value="RplX-like"/>
    <property type="match status" value="1"/>
</dbReference>
<evidence type="ECO:0000256" key="4">
    <source>
        <dbReference type="PIRNR" id="PIRNR002190"/>
    </source>
</evidence>
<dbReference type="PIRSF" id="PIRSF002190">
    <property type="entry name" value="Ribosomal_L18a"/>
    <property type="match status" value="1"/>
</dbReference>
<comment type="similarity">
    <text evidence="1 4">Belongs to the eukaryotic ribosomal protein eL20 family.</text>
</comment>
<keyword evidence="2 4" id="KW-0689">Ribosomal protein</keyword>
<organism evidence="6">
    <name type="scientific">Melanaphis sacchari</name>
    <dbReference type="NCBI Taxonomy" id="742174"/>
    <lineage>
        <taxon>Eukaryota</taxon>
        <taxon>Metazoa</taxon>
        <taxon>Ecdysozoa</taxon>
        <taxon>Arthropoda</taxon>
        <taxon>Hexapoda</taxon>
        <taxon>Insecta</taxon>
        <taxon>Pterygota</taxon>
        <taxon>Neoptera</taxon>
        <taxon>Paraneoptera</taxon>
        <taxon>Hemiptera</taxon>
        <taxon>Sternorrhyncha</taxon>
        <taxon>Aphidomorpha</taxon>
        <taxon>Aphidoidea</taxon>
        <taxon>Aphididae</taxon>
        <taxon>Aphidini</taxon>
        <taxon>Melanaphis</taxon>
    </lineage>
</organism>
<dbReference type="EMBL" id="GFXV01007747">
    <property type="protein sequence ID" value="MBW19552.1"/>
    <property type="molecule type" value="Transcribed_RNA"/>
</dbReference>
<evidence type="ECO:0000259" key="5">
    <source>
        <dbReference type="Pfam" id="PF01775"/>
    </source>
</evidence>
<dbReference type="Pfam" id="PF01775">
    <property type="entry name" value="Ribosomal_L18A"/>
    <property type="match status" value="1"/>
</dbReference>
<dbReference type="GO" id="GO:1990904">
    <property type="term" value="C:ribonucleoprotein complex"/>
    <property type="evidence" value="ECO:0007669"/>
    <property type="project" value="UniProtKB-KW"/>
</dbReference>
<evidence type="ECO:0000256" key="1">
    <source>
        <dbReference type="ARBA" id="ARBA00009362"/>
    </source>
</evidence>
<protein>
    <recommendedName>
        <fullName evidence="4">60S ribosomal protein L18a</fullName>
    </recommendedName>
</protein>